<comment type="caution">
    <text evidence="2">The sequence shown here is derived from an EMBL/GenBank/DDBJ whole genome shotgun (WGS) entry which is preliminary data.</text>
</comment>
<dbReference type="Proteomes" id="UP000521943">
    <property type="component" value="Unassembled WGS sequence"/>
</dbReference>
<evidence type="ECO:0000313" key="2">
    <source>
        <dbReference type="EMBL" id="KAF6750057.1"/>
    </source>
</evidence>
<accession>A0A8H6HPN7</accession>
<dbReference type="EMBL" id="JACGCI010000059">
    <property type="protein sequence ID" value="KAF6750057.1"/>
    <property type="molecule type" value="Genomic_DNA"/>
</dbReference>
<evidence type="ECO:0000256" key="1">
    <source>
        <dbReference type="SAM" id="MobiDB-lite"/>
    </source>
</evidence>
<feature type="compositionally biased region" description="Basic and acidic residues" evidence="1">
    <location>
        <begin position="376"/>
        <end position="394"/>
    </location>
</feature>
<evidence type="ECO:0000313" key="3">
    <source>
        <dbReference type="Proteomes" id="UP000521943"/>
    </source>
</evidence>
<organism evidence="2 3">
    <name type="scientific">Ephemerocybe angulata</name>
    <dbReference type="NCBI Taxonomy" id="980116"/>
    <lineage>
        <taxon>Eukaryota</taxon>
        <taxon>Fungi</taxon>
        <taxon>Dikarya</taxon>
        <taxon>Basidiomycota</taxon>
        <taxon>Agaricomycotina</taxon>
        <taxon>Agaricomycetes</taxon>
        <taxon>Agaricomycetidae</taxon>
        <taxon>Agaricales</taxon>
        <taxon>Agaricineae</taxon>
        <taxon>Psathyrellaceae</taxon>
        <taxon>Ephemerocybe</taxon>
    </lineage>
</organism>
<sequence>MGEIKARQDFGYLGMNGCEATAFGRGQEDYLSIIVYGRARRVGDIILGVFNYIWGVGKVGMQSRGGASPVVAVQVELEHGLVVVVDVPCDDEQARLRIFSVRPSSSSPSSPYTTAAITTGTQSTVVLHHHALVVATTLDDVKPFSSNTFLALCVGSSSACGTVRSRIWALRWFMCIRDLTNDDTGTGIKTTIAQNCGRRRARHPPMFWDLGAVRGLEFVVWHGFPVSVDAYPSNGNVARTDLVPGLAAWRRVQGLQNGTEDWICERVATVSEVRGYRGGGDVEGSRFGQDSKVSCISTAAAPGIRRRLPRGYLDEDGVTLEQGSGGLDMLGASARATARLGGNVVLGTGERRQTRAGTVGARVQNGRRLASPLSRFRREGVSKAGKERGSEAGRRGFVGADLASRRDTSSGGGPRARIRIPWVETKHIERMDRDSGASRREFSKNTIAAGMVGSGLWISEPGYMLKVQASGHKN</sequence>
<proteinExistence type="predicted"/>
<feature type="region of interest" description="Disordered" evidence="1">
    <location>
        <begin position="376"/>
        <end position="420"/>
    </location>
</feature>
<name>A0A8H6HPN7_9AGAR</name>
<reference evidence="2 3" key="1">
    <citation type="submission" date="2020-07" db="EMBL/GenBank/DDBJ databases">
        <title>Comparative genomics of pyrophilous fungi reveals a link between fire events and developmental genes.</title>
        <authorList>
            <consortium name="DOE Joint Genome Institute"/>
            <person name="Steindorff A.S."/>
            <person name="Carver A."/>
            <person name="Calhoun S."/>
            <person name="Stillman K."/>
            <person name="Liu H."/>
            <person name="Lipzen A."/>
            <person name="Pangilinan J."/>
            <person name="Labutti K."/>
            <person name="Bruns T.D."/>
            <person name="Grigoriev I.V."/>
        </authorList>
    </citation>
    <scope>NUCLEOTIDE SEQUENCE [LARGE SCALE GENOMIC DNA]</scope>
    <source>
        <strain evidence="2 3">CBS 144469</strain>
    </source>
</reference>
<protein>
    <submittedName>
        <fullName evidence="2">Uncharacterized protein</fullName>
    </submittedName>
</protein>
<gene>
    <name evidence="2" type="ORF">DFP72DRAFT_852028</name>
</gene>
<dbReference type="AlphaFoldDB" id="A0A8H6HPN7"/>
<keyword evidence="3" id="KW-1185">Reference proteome</keyword>